<gene>
    <name evidence="2" type="ORF">IW261DRAFT_1510880</name>
</gene>
<evidence type="ECO:0000256" key="1">
    <source>
        <dbReference type="SAM" id="SignalP"/>
    </source>
</evidence>
<name>A0AA39NTT2_9AGAR</name>
<keyword evidence="3" id="KW-1185">Reference proteome</keyword>
<sequence>MAAGRLSFSAFVLLSVVSAFSINAEAPAVRPRSLKLESRLDQPALPSRPVGPTIQSMTLHGRNKHSSFPISLCCEDNQRQIRMISPIQFLAPRTA</sequence>
<proteinExistence type="predicted"/>
<organism evidence="2 3">
    <name type="scientific">Armillaria novae-zelandiae</name>
    <dbReference type="NCBI Taxonomy" id="153914"/>
    <lineage>
        <taxon>Eukaryota</taxon>
        <taxon>Fungi</taxon>
        <taxon>Dikarya</taxon>
        <taxon>Basidiomycota</taxon>
        <taxon>Agaricomycotina</taxon>
        <taxon>Agaricomycetes</taxon>
        <taxon>Agaricomycetidae</taxon>
        <taxon>Agaricales</taxon>
        <taxon>Marasmiineae</taxon>
        <taxon>Physalacriaceae</taxon>
        <taxon>Armillaria</taxon>
    </lineage>
</organism>
<dbReference type="AlphaFoldDB" id="A0AA39NTT2"/>
<feature type="signal peptide" evidence="1">
    <location>
        <begin position="1"/>
        <end position="19"/>
    </location>
</feature>
<evidence type="ECO:0000313" key="2">
    <source>
        <dbReference type="EMBL" id="KAK0471737.1"/>
    </source>
</evidence>
<dbReference type="EMBL" id="JAUEPR010000047">
    <property type="protein sequence ID" value="KAK0471737.1"/>
    <property type="molecule type" value="Genomic_DNA"/>
</dbReference>
<reference evidence="2" key="1">
    <citation type="submission" date="2023-06" db="EMBL/GenBank/DDBJ databases">
        <authorList>
            <consortium name="Lawrence Berkeley National Laboratory"/>
            <person name="Ahrendt S."/>
            <person name="Sahu N."/>
            <person name="Indic B."/>
            <person name="Wong-Bajracharya J."/>
            <person name="Merenyi Z."/>
            <person name="Ke H.-M."/>
            <person name="Monk M."/>
            <person name="Kocsube S."/>
            <person name="Drula E."/>
            <person name="Lipzen A."/>
            <person name="Balint B."/>
            <person name="Henrissat B."/>
            <person name="Andreopoulos B."/>
            <person name="Martin F.M."/>
            <person name="Harder C.B."/>
            <person name="Rigling D."/>
            <person name="Ford K.L."/>
            <person name="Foster G.D."/>
            <person name="Pangilinan J."/>
            <person name="Papanicolaou A."/>
            <person name="Barry K."/>
            <person name="LaButti K."/>
            <person name="Viragh M."/>
            <person name="Koriabine M."/>
            <person name="Yan M."/>
            <person name="Riley R."/>
            <person name="Champramary S."/>
            <person name="Plett K.L."/>
            <person name="Tsai I.J."/>
            <person name="Slot J."/>
            <person name="Sipos G."/>
            <person name="Plett J."/>
            <person name="Nagy L.G."/>
            <person name="Grigoriev I.V."/>
        </authorList>
    </citation>
    <scope>NUCLEOTIDE SEQUENCE</scope>
    <source>
        <strain evidence="2">ICMP 16352</strain>
    </source>
</reference>
<evidence type="ECO:0008006" key="4">
    <source>
        <dbReference type="Google" id="ProtNLM"/>
    </source>
</evidence>
<comment type="caution">
    <text evidence="2">The sequence shown here is derived from an EMBL/GenBank/DDBJ whole genome shotgun (WGS) entry which is preliminary data.</text>
</comment>
<accession>A0AA39NTT2</accession>
<dbReference type="Proteomes" id="UP001175227">
    <property type="component" value="Unassembled WGS sequence"/>
</dbReference>
<protein>
    <recommendedName>
        <fullName evidence="4">Hydrophobin</fullName>
    </recommendedName>
</protein>
<evidence type="ECO:0000313" key="3">
    <source>
        <dbReference type="Proteomes" id="UP001175227"/>
    </source>
</evidence>
<feature type="chain" id="PRO_5041387186" description="Hydrophobin" evidence="1">
    <location>
        <begin position="20"/>
        <end position="95"/>
    </location>
</feature>
<keyword evidence="1" id="KW-0732">Signal</keyword>